<reference evidence="1" key="1">
    <citation type="submission" date="2023-08" db="EMBL/GenBank/DDBJ databases">
        <authorList>
            <person name="Audoor S."/>
            <person name="Bilcke G."/>
        </authorList>
    </citation>
    <scope>NUCLEOTIDE SEQUENCE</scope>
</reference>
<evidence type="ECO:0000313" key="2">
    <source>
        <dbReference type="Proteomes" id="UP001295423"/>
    </source>
</evidence>
<keyword evidence="2" id="KW-1185">Reference proteome</keyword>
<evidence type="ECO:0000313" key="1">
    <source>
        <dbReference type="EMBL" id="CAJ1967880.1"/>
    </source>
</evidence>
<dbReference type="EMBL" id="CAKOGP040002348">
    <property type="protein sequence ID" value="CAJ1967880.1"/>
    <property type="molecule type" value="Genomic_DNA"/>
</dbReference>
<feature type="non-terminal residue" evidence="1">
    <location>
        <position position="1"/>
    </location>
</feature>
<comment type="caution">
    <text evidence="1">The sequence shown here is derived from an EMBL/GenBank/DDBJ whole genome shotgun (WGS) entry which is preliminary data.</text>
</comment>
<dbReference type="SUPFAM" id="SSF52733">
    <property type="entry name" value="Nicotinate mononucleotide:5,6-dimethylbenzimidazole phosphoribosyltransferase (CobT)"/>
    <property type="match status" value="1"/>
</dbReference>
<dbReference type="Pfam" id="PF02277">
    <property type="entry name" value="DBI_PRT"/>
    <property type="match status" value="1"/>
</dbReference>
<name>A0AAD2GAW6_9STRA</name>
<dbReference type="InterPro" id="IPR003200">
    <property type="entry name" value="Nict_dMeBzImd_PRibTrfase"/>
</dbReference>
<accession>A0AAD2GAW6</accession>
<gene>
    <name evidence="1" type="ORF">CYCCA115_LOCUS22981</name>
</gene>
<evidence type="ECO:0008006" key="3">
    <source>
        <dbReference type="Google" id="ProtNLM"/>
    </source>
</evidence>
<dbReference type="InterPro" id="IPR036087">
    <property type="entry name" value="Nict_dMeBzImd_PRibTrfase_sf"/>
</dbReference>
<dbReference type="AlphaFoldDB" id="A0AAD2GAW6"/>
<protein>
    <recommendedName>
        <fullName evidence="3">Nicotinate-nucleotide--dimethylbenzimidazole phosphoribosyltransferase</fullName>
    </recommendedName>
</protein>
<dbReference type="Gene3D" id="3.40.50.10210">
    <property type="match status" value="1"/>
</dbReference>
<organism evidence="1 2">
    <name type="scientific">Cylindrotheca closterium</name>
    <dbReference type="NCBI Taxonomy" id="2856"/>
    <lineage>
        <taxon>Eukaryota</taxon>
        <taxon>Sar</taxon>
        <taxon>Stramenopiles</taxon>
        <taxon>Ochrophyta</taxon>
        <taxon>Bacillariophyta</taxon>
        <taxon>Bacillariophyceae</taxon>
        <taxon>Bacillariophycidae</taxon>
        <taxon>Bacillariales</taxon>
        <taxon>Bacillariaceae</taxon>
        <taxon>Cylindrotheca</taxon>
    </lineage>
</organism>
<dbReference type="GO" id="GO:0008939">
    <property type="term" value="F:nicotinate-nucleotide-dimethylbenzimidazole phosphoribosyltransferase activity"/>
    <property type="evidence" value="ECO:0007669"/>
    <property type="project" value="InterPro"/>
</dbReference>
<dbReference type="PANTHER" id="PTHR43463:SF1">
    <property type="entry name" value="NICOTINATE-NUCLEOTIDE--DIMETHYLBENZIMIDAZOLE PHOSPHORIBOSYLTRANSFERASE"/>
    <property type="match status" value="1"/>
</dbReference>
<dbReference type="PANTHER" id="PTHR43463">
    <property type="entry name" value="NICOTINATE-NUCLEOTIDE--DIMETHYLBENZIMIDAZOLE PHOSPHORIBOSYLTRANSFERASE"/>
    <property type="match status" value="1"/>
</dbReference>
<dbReference type="Proteomes" id="UP001295423">
    <property type="component" value="Unassembled WGS sequence"/>
</dbReference>
<sequence length="89" mass="9121">AAALVAVAISPNVCNVLFFTSQSAEIGQRAALEKIQEIATANGLPIDNIPALSMGLRMGEGTAALLAVPILRSSANVLSDMATIQDILS</sequence>
<proteinExistence type="predicted"/>